<feature type="compositionally biased region" description="Basic and acidic residues" evidence="1">
    <location>
        <begin position="1"/>
        <end position="15"/>
    </location>
</feature>
<evidence type="ECO:0000256" key="2">
    <source>
        <dbReference type="SAM" id="Phobius"/>
    </source>
</evidence>
<feature type="compositionally biased region" description="Polar residues" evidence="1">
    <location>
        <begin position="17"/>
        <end position="31"/>
    </location>
</feature>
<dbReference type="Proteomes" id="UP000235672">
    <property type="component" value="Unassembled WGS sequence"/>
</dbReference>
<reference evidence="4 5" key="1">
    <citation type="submission" date="2016-05" db="EMBL/GenBank/DDBJ databases">
        <title>A degradative enzymes factory behind the ericoid mycorrhizal symbiosis.</title>
        <authorList>
            <consortium name="DOE Joint Genome Institute"/>
            <person name="Martino E."/>
            <person name="Morin E."/>
            <person name="Grelet G."/>
            <person name="Kuo A."/>
            <person name="Kohler A."/>
            <person name="Daghino S."/>
            <person name="Barry K."/>
            <person name="Choi C."/>
            <person name="Cichocki N."/>
            <person name="Clum A."/>
            <person name="Copeland A."/>
            <person name="Hainaut M."/>
            <person name="Haridas S."/>
            <person name="Labutti K."/>
            <person name="Lindquist E."/>
            <person name="Lipzen A."/>
            <person name="Khouja H.-R."/>
            <person name="Murat C."/>
            <person name="Ohm R."/>
            <person name="Olson A."/>
            <person name="Spatafora J."/>
            <person name="Veneault-Fourrey C."/>
            <person name="Henrissat B."/>
            <person name="Grigoriev I."/>
            <person name="Martin F."/>
            <person name="Perotto S."/>
        </authorList>
    </citation>
    <scope>NUCLEOTIDE SEQUENCE [LARGE SCALE GENOMIC DNA]</scope>
    <source>
        <strain evidence="4 5">UAMH 7357</strain>
    </source>
</reference>
<feature type="transmembrane region" description="Helical" evidence="2">
    <location>
        <begin position="170"/>
        <end position="189"/>
    </location>
</feature>
<accession>A0A2J6Q9A1</accession>
<feature type="region of interest" description="Disordered" evidence="1">
    <location>
        <begin position="1"/>
        <end position="31"/>
    </location>
</feature>
<name>A0A2J6Q9A1_9HELO</name>
<dbReference type="NCBIfam" id="NF033635">
    <property type="entry name" value="SLATT_fungal"/>
    <property type="match status" value="1"/>
</dbReference>
<dbReference type="OrthoDB" id="4472872at2759"/>
<proteinExistence type="predicted"/>
<keyword evidence="2" id="KW-0812">Transmembrane</keyword>
<evidence type="ECO:0000313" key="5">
    <source>
        <dbReference type="Proteomes" id="UP000235672"/>
    </source>
</evidence>
<dbReference type="PANTHER" id="PTHR38793:SF3">
    <property type="entry name" value="SMODS AND SLOG-ASSOCIATING 2TM EFFECTOR DOMAIN-CONTAINING PROTEIN"/>
    <property type="match status" value="1"/>
</dbReference>
<evidence type="ECO:0000259" key="3">
    <source>
        <dbReference type="Pfam" id="PF18142"/>
    </source>
</evidence>
<keyword evidence="2" id="KW-1133">Transmembrane helix</keyword>
<feature type="domain" description="SMODS and SLOG-associating 2TM effector" evidence="3">
    <location>
        <begin position="126"/>
        <end position="260"/>
    </location>
</feature>
<gene>
    <name evidence="4" type="ORF">NA56DRAFT_657641</name>
</gene>
<evidence type="ECO:0000256" key="1">
    <source>
        <dbReference type="SAM" id="MobiDB-lite"/>
    </source>
</evidence>
<keyword evidence="2" id="KW-0472">Membrane</keyword>
<dbReference type="InterPro" id="IPR041622">
    <property type="entry name" value="SLATT_fungi"/>
</dbReference>
<sequence length="342" mass="37376">MATEHSKDLDLHVDSHSVPNSSAGGQNNLSTGDAAKQQQLQNLHNLRTFQELVGIRTPPHILSPGSIPSEQLINLQKNEHDLEKASQLPQTKGIPAYETQVAGRPSRSWKDLFFPSVVENEGIYGRAIDEALKASVGYNVSTWFINSLYVVQIFVAATITGLASYHGHEIPLTVLGAVNAILAGLMALIKGQGLPVRLRRSRDQFQNVMKTIENTERMFARFAYMDPNKYVPGPAVAPQLPLPDPFDEYQKCMDLYDAAKRDQQANYPDLYSNTNEILAVQQLNNNNRLGGLGIYGSTNPDDIRAAIAAMQAQLAATTAKLDETIKTNPEALRGVRSGVAGG</sequence>
<organism evidence="4 5">
    <name type="scientific">Hyaloscypha hepaticicola</name>
    <dbReference type="NCBI Taxonomy" id="2082293"/>
    <lineage>
        <taxon>Eukaryota</taxon>
        <taxon>Fungi</taxon>
        <taxon>Dikarya</taxon>
        <taxon>Ascomycota</taxon>
        <taxon>Pezizomycotina</taxon>
        <taxon>Leotiomycetes</taxon>
        <taxon>Helotiales</taxon>
        <taxon>Hyaloscyphaceae</taxon>
        <taxon>Hyaloscypha</taxon>
    </lineage>
</organism>
<feature type="transmembrane region" description="Helical" evidence="2">
    <location>
        <begin position="143"/>
        <end position="164"/>
    </location>
</feature>
<evidence type="ECO:0000313" key="4">
    <source>
        <dbReference type="EMBL" id="PMD22856.1"/>
    </source>
</evidence>
<dbReference type="Pfam" id="PF18142">
    <property type="entry name" value="SLATT_fungal"/>
    <property type="match status" value="1"/>
</dbReference>
<dbReference type="PANTHER" id="PTHR38793">
    <property type="entry name" value="SLATT_FUNGAL DOMAIN-CONTAINING PROTEIN-RELATED"/>
    <property type="match status" value="1"/>
</dbReference>
<keyword evidence="5" id="KW-1185">Reference proteome</keyword>
<dbReference type="AlphaFoldDB" id="A0A2J6Q9A1"/>
<protein>
    <recommendedName>
        <fullName evidence="3">SMODS and SLOG-associating 2TM effector domain-containing protein</fullName>
    </recommendedName>
</protein>
<dbReference type="EMBL" id="KZ613476">
    <property type="protein sequence ID" value="PMD22856.1"/>
    <property type="molecule type" value="Genomic_DNA"/>
</dbReference>